<dbReference type="PANTHER" id="PTHR43501:SF1">
    <property type="entry name" value="CYTOSOL NON-SPECIFIC DIPEPTIDASE"/>
    <property type="match status" value="1"/>
</dbReference>
<evidence type="ECO:0000313" key="4">
    <source>
        <dbReference type="Proteomes" id="UP000176409"/>
    </source>
</evidence>
<dbReference type="InterPro" id="IPR001160">
    <property type="entry name" value="Peptidase_M20C"/>
</dbReference>
<comment type="caution">
    <text evidence="3">The sequence shown here is derived from an EMBL/GenBank/DDBJ whole genome shotgun (WGS) entry which is preliminary data.</text>
</comment>
<dbReference type="SUPFAM" id="SSF53187">
    <property type="entry name" value="Zn-dependent exopeptidases"/>
    <property type="match status" value="1"/>
</dbReference>
<dbReference type="STRING" id="1798396.A2973_03445"/>
<dbReference type="FunFam" id="3.40.630.10:FF:000018">
    <property type="entry name" value="Aminoacyl-histidine dipeptidase PepD"/>
    <property type="match status" value="1"/>
</dbReference>
<dbReference type="Proteomes" id="UP000176409">
    <property type="component" value="Unassembled WGS sequence"/>
</dbReference>
<dbReference type="EMBL" id="MFJZ01000072">
    <property type="protein sequence ID" value="OGG28755.1"/>
    <property type="molecule type" value="Genomic_DNA"/>
</dbReference>
<dbReference type="PANTHER" id="PTHR43501">
    <property type="entry name" value="CYTOSOL NON-SPECIFIC DIPEPTIDASE"/>
    <property type="match status" value="1"/>
</dbReference>
<sequence length="500" mass="53966">MTTRSELNVVEMLESTELEPGLERLWGHFADIAKIPRDSGHENEIASHIILFAQERELSHEVDEYGNILIEIPGTKGHESTPGIVLQAHLDMVCLGKPDPGIHGVRPRIDGSGEWMTADTTLGADNGIGVAAILALIDESIPHGPLAFILTRTEETGLVGARRMAFANKLDTYKYLVNLDSEDEGELTISSAGAGDTALLLPVVLEPISDKKIVSIQLRNLMGGHSGVVIGEGRLNGIKVMTSVLRDLLDKQGIGSLISINSGEKRNAIPSSAEALLALKPQDIETLRSAVLDIRENLRGQALHPQEKALELTISDVHPTGDHQAMTRESATHMLSLLSSLPDGLMKWSEDVPGLPQTSTNLAIVKTADQGVEIEMMSRSSVFDELEALREKIAAVATSHGASVEQSEAYSGWPADPKNPLIRITSDEWKTLTGCEIKIVTTHGGLECGVITGKYPELRAISIGPTIKKAHEEGEMVHIASVTRFYSLVKQIVSRMGSPS</sequence>
<dbReference type="InterPro" id="IPR007484">
    <property type="entry name" value="Peptidase_M28"/>
</dbReference>
<dbReference type="Gene3D" id="3.40.630.10">
    <property type="entry name" value="Zn peptidases"/>
    <property type="match status" value="2"/>
</dbReference>
<proteinExistence type="predicted"/>
<gene>
    <name evidence="3" type="ORF">A2973_03445</name>
</gene>
<dbReference type="PRINTS" id="PR00934">
    <property type="entry name" value="XHISDIPTASE"/>
</dbReference>
<feature type="domain" description="Peptidase M20 dimerisation" evidence="2">
    <location>
        <begin position="217"/>
        <end position="299"/>
    </location>
</feature>
<name>A0A1F6AVL7_9BACT</name>
<dbReference type="Pfam" id="PF07687">
    <property type="entry name" value="M20_dimer"/>
    <property type="match status" value="1"/>
</dbReference>
<dbReference type="GO" id="GO:0070573">
    <property type="term" value="F:metallodipeptidase activity"/>
    <property type="evidence" value="ECO:0007669"/>
    <property type="project" value="TreeGrafter"/>
</dbReference>
<dbReference type="Pfam" id="PF04389">
    <property type="entry name" value="Peptidase_M28"/>
    <property type="match status" value="1"/>
</dbReference>
<accession>A0A1F6AVL7</accession>
<dbReference type="PIRSF" id="PIRSF016599">
    <property type="entry name" value="Xaa-His_dipept"/>
    <property type="match status" value="1"/>
</dbReference>
<evidence type="ECO:0000313" key="3">
    <source>
        <dbReference type="EMBL" id="OGG28755.1"/>
    </source>
</evidence>
<dbReference type="NCBIfam" id="TIGR01893">
    <property type="entry name" value="aa-his-dipept"/>
    <property type="match status" value="1"/>
</dbReference>
<feature type="domain" description="Peptidase M28" evidence="1">
    <location>
        <begin position="67"/>
        <end position="184"/>
    </location>
</feature>
<evidence type="ECO:0008006" key="5">
    <source>
        <dbReference type="Google" id="ProtNLM"/>
    </source>
</evidence>
<protein>
    <recommendedName>
        <fullName evidence="5">Peptidase M20 dimerisation domain-containing protein</fullName>
    </recommendedName>
</protein>
<dbReference type="AlphaFoldDB" id="A0A1F6AVL7"/>
<dbReference type="GO" id="GO:0006508">
    <property type="term" value="P:proteolysis"/>
    <property type="evidence" value="ECO:0007669"/>
    <property type="project" value="InterPro"/>
</dbReference>
<dbReference type="InterPro" id="IPR011650">
    <property type="entry name" value="Peptidase_M20_dimer"/>
</dbReference>
<evidence type="ECO:0000259" key="1">
    <source>
        <dbReference type="Pfam" id="PF04389"/>
    </source>
</evidence>
<organism evidence="3 4">
    <name type="scientific">Candidatus Gottesmanbacteria bacterium RIFCSPLOWO2_01_FULL_49_10</name>
    <dbReference type="NCBI Taxonomy" id="1798396"/>
    <lineage>
        <taxon>Bacteria</taxon>
        <taxon>Candidatus Gottesmaniibacteriota</taxon>
    </lineage>
</organism>
<evidence type="ECO:0000259" key="2">
    <source>
        <dbReference type="Pfam" id="PF07687"/>
    </source>
</evidence>
<reference evidence="3 4" key="1">
    <citation type="journal article" date="2016" name="Nat. Commun.">
        <title>Thousands of microbial genomes shed light on interconnected biogeochemical processes in an aquifer system.</title>
        <authorList>
            <person name="Anantharaman K."/>
            <person name="Brown C.T."/>
            <person name="Hug L.A."/>
            <person name="Sharon I."/>
            <person name="Castelle C.J."/>
            <person name="Probst A.J."/>
            <person name="Thomas B.C."/>
            <person name="Singh A."/>
            <person name="Wilkins M.J."/>
            <person name="Karaoz U."/>
            <person name="Brodie E.L."/>
            <person name="Williams K.H."/>
            <person name="Hubbard S.S."/>
            <person name="Banfield J.F."/>
        </authorList>
    </citation>
    <scope>NUCLEOTIDE SEQUENCE [LARGE SCALE GENOMIC DNA]</scope>
</reference>
<dbReference type="GO" id="GO:0005829">
    <property type="term" value="C:cytosol"/>
    <property type="evidence" value="ECO:0007669"/>
    <property type="project" value="TreeGrafter"/>
</dbReference>